<evidence type="ECO:0000313" key="1">
    <source>
        <dbReference type="EMBL" id="GFS82096.1"/>
    </source>
</evidence>
<dbReference type="EMBL" id="BMAW01003162">
    <property type="protein sequence ID" value="GFS82096.1"/>
    <property type="molecule type" value="Genomic_DNA"/>
</dbReference>
<reference evidence="1" key="1">
    <citation type="submission" date="2020-08" db="EMBL/GenBank/DDBJ databases">
        <title>Multicomponent nature underlies the extraordinary mechanical properties of spider dragline silk.</title>
        <authorList>
            <person name="Kono N."/>
            <person name="Nakamura H."/>
            <person name="Mori M."/>
            <person name="Yoshida Y."/>
            <person name="Ohtoshi R."/>
            <person name="Malay A.D."/>
            <person name="Moran D.A.P."/>
            <person name="Tomita M."/>
            <person name="Numata K."/>
            <person name="Arakawa K."/>
        </authorList>
    </citation>
    <scope>NUCLEOTIDE SEQUENCE</scope>
</reference>
<name>A0A8X6MWU7_NEPPI</name>
<proteinExistence type="predicted"/>
<evidence type="ECO:0000313" key="2">
    <source>
        <dbReference type="Proteomes" id="UP000887013"/>
    </source>
</evidence>
<keyword evidence="2" id="KW-1185">Reference proteome</keyword>
<dbReference type="Proteomes" id="UP000887013">
    <property type="component" value="Unassembled WGS sequence"/>
</dbReference>
<organism evidence="1 2">
    <name type="scientific">Nephila pilipes</name>
    <name type="common">Giant wood spider</name>
    <name type="synonym">Nephila maculata</name>
    <dbReference type="NCBI Taxonomy" id="299642"/>
    <lineage>
        <taxon>Eukaryota</taxon>
        <taxon>Metazoa</taxon>
        <taxon>Ecdysozoa</taxon>
        <taxon>Arthropoda</taxon>
        <taxon>Chelicerata</taxon>
        <taxon>Arachnida</taxon>
        <taxon>Araneae</taxon>
        <taxon>Araneomorphae</taxon>
        <taxon>Entelegynae</taxon>
        <taxon>Araneoidea</taxon>
        <taxon>Nephilidae</taxon>
        <taxon>Nephila</taxon>
    </lineage>
</organism>
<sequence>MPVGLSWFVIEMARIIPHKLCRMGIPCLSTSLFRGFLDCNKFVALCIMLDFKFPKDFRAVPYKGLMRKVIFSSETLKDVKKPVEEFFSCKIVSSTGERNCTNDDALIGSYYSESDFFNICYTINSKWSEPNKMLQKVKRTDKIKILFYIDISDRSENRSEDTKAWPKFNYPTLPSAQLTLHNNYASLTPIRNGVDLLGGKQYQITLKQEERRLLPAPYQTNCTDYMTSWRNRGGIGPLNPIVTLLVSVVESFFFFSKKIICTDLVKTAFSNLRVSYYLRQKLFVNS</sequence>
<gene>
    <name evidence="1" type="primary">AVEN_124396_1</name>
    <name evidence="1" type="ORF">NPIL_367841</name>
</gene>
<accession>A0A8X6MWU7</accession>
<protein>
    <submittedName>
        <fullName evidence="1">Uncharacterized protein</fullName>
    </submittedName>
</protein>
<comment type="caution">
    <text evidence="1">The sequence shown here is derived from an EMBL/GenBank/DDBJ whole genome shotgun (WGS) entry which is preliminary data.</text>
</comment>
<dbReference type="AlphaFoldDB" id="A0A8X6MWU7"/>
<dbReference type="OrthoDB" id="6428452at2759"/>